<dbReference type="GO" id="GO:0044281">
    <property type="term" value="P:small molecule metabolic process"/>
    <property type="evidence" value="ECO:0007669"/>
    <property type="project" value="UniProtKB-ARBA"/>
</dbReference>
<dbReference type="EMBL" id="FR872582">
    <property type="protein sequence ID" value="CCB89422.1"/>
    <property type="molecule type" value="Genomic_DNA"/>
</dbReference>
<dbReference type="Gene3D" id="3.20.20.70">
    <property type="entry name" value="Aldolase class I"/>
    <property type="match status" value="1"/>
</dbReference>
<keyword evidence="2 4" id="KW-0456">Lyase</keyword>
<feature type="binding site" evidence="6">
    <location>
        <position position="209"/>
    </location>
    <ligand>
        <name>pyruvate</name>
        <dbReference type="ChEBI" id="CHEBI:15361"/>
    </ligand>
</feature>
<dbReference type="PIRSF" id="PIRSF001365">
    <property type="entry name" value="DHDPS"/>
    <property type="match status" value="1"/>
</dbReference>
<evidence type="ECO:0000256" key="1">
    <source>
        <dbReference type="ARBA" id="ARBA00007592"/>
    </source>
</evidence>
<dbReference type="PRINTS" id="PR00146">
    <property type="entry name" value="DHPICSNTHASE"/>
</dbReference>
<dbReference type="SMART" id="SM01130">
    <property type="entry name" value="DHDPS"/>
    <property type="match status" value="1"/>
</dbReference>
<reference key="1">
    <citation type="journal article" date="2011" name="Mol. Biol. Evol.">
        <title>Unity in variety -- the pan-genome of the Chlamydiae.</title>
        <authorList>
            <person name="Collingro A."/>
            <person name="Tischler P."/>
            <person name="Weinmaier T."/>
            <person name="Penz T."/>
            <person name="Heinz E."/>
            <person name="Brunham R.C."/>
            <person name="Read T.D."/>
            <person name="Bavoil P.M."/>
            <person name="Sachse K."/>
            <person name="Kahane S."/>
            <person name="Friedman M.G."/>
            <person name="Rattei T."/>
            <person name="Myers G.S.A."/>
            <person name="Horn M."/>
        </authorList>
    </citation>
    <scope>NUCLEOTIDE SEQUENCE</scope>
    <source>
        <strain>Z</strain>
    </source>
</reference>
<reference evidence="7 8" key="2">
    <citation type="journal article" date="2011" name="Mol. Biol. Evol.">
        <title>Unity in variety--the pan-genome of the Chlamydiae.</title>
        <authorList>
            <person name="Collingro A."/>
            <person name="Tischler P."/>
            <person name="Weinmaier T."/>
            <person name="Penz T."/>
            <person name="Heinz E."/>
            <person name="Brunham R.C."/>
            <person name="Read T.D."/>
            <person name="Bavoil P.M."/>
            <person name="Sachse K."/>
            <person name="Kahane S."/>
            <person name="Friedman M.G."/>
            <person name="Rattei T."/>
            <person name="Myers G.S."/>
            <person name="Horn M."/>
        </authorList>
    </citation>
    <scope>NUCLEOTIDE SEQUENCE [LARGE SCALE GENOMIC DNA]</scope>
    <source>
        <strain evidence="8">ATCC VR-1471 / Z</strain>
    </source>
</reference>
<gene>
    <name evidence="7" type="primary">dapA-B</name>
    <name evidence="7" type="ordered locus">SNE_A15450</name>
</gene>
<dbReference type="InterPro" id="IPR013785">
    <property type="entry name" value="Aldolase_TIM"/>
</dbReference>
<evidence type="ECO:0000313" key="8">
    <source>
        <dbReference type="Proteomes" id="UP000000496"/>
    </source>
</evidence>
<feature type="binding site" evidence="6">
    <location>
        <position position="49"/>
    </location>
    <ligand>
        <name>pyruvate</name>
        <dbReference type="ChEBI" id="CHEBI:15361"/>
    </ligand>
</feature>
<feature type="active site" description="Schiff-base intermediate with substrate" evidence="5">
    <location>
        <position position="165"/>
    </location>
</feature>
<dbReference type="PANTHER" id="PTHR12128:SF66">
    <property type="entry name" value="4-HYDROXY-2-OXOGLUTARATE ALDOLASE, MITOCHONDRIAL"/>
    <property type="match status" value="1"/>
</dbReference>
<dbReference type="eggNOG" id="COG0329">
    <property type="taxonomic scope" value="Bacteria"/>
</dbReference>
<dbReference type="GO" id="GO:0008840">
    <property type="term" value="F:4-hydroxy-tetrahydrodipicolinate synthase activity"/>
    <property type="evidence" value="ECO:0007669"/>
    <property type="project" value="TreeGrafter"/>
</dbReference>
<proteinExistence type="inferred from homology"/>
<evidence type="ECO:0000256" key="5">
    <source>
        <dbReference type="PIRSR" id="PIRSR001365-1"/>
    </source>
</evidence>
<dbReference type="HOGENOM" id="CLU_049343_5_1_0"/>
<dbReference type="Pfam" id="PF00701">
    <property type="entry name" value="DHDPS"/>
    <property type="match status" value="1"/>
</dbReference>
<dbReference type="CDD" id="cd00408">
    <property type="entry name" value="DHDPS-like"/>
    <property type="match status" value="1"/>
</dbReference>
<dbReference type="RefSeq" id="WP_013943888.1">
    <property type="nucleotide sequence ID" value="NC_015713.1"/>
</dbReference>
<dbReference type="InterPro" id="IPR020625">
    <property type="entry name" value="Schiff_base-form_aldolases_AS"/>
</dbReference>
<evidence type="ECO:0000256" key="3">
    <source>
        <dbReference type="ARBA" id="ARBA00023270"/>
    </source>
</evidence>
<dbReference type="InterPro" id="IPR002220">
    <property type="entry name" value="DapA-like"/>
</dbReference>
<dbReference type="AlphaFoldDB" id="F8L9A4"/>
<keyword evidence="3" id="KW-0704">Schiff base</keyword>
<evidence type="ECO:0000256" key="2">
    <source>
        <dbReference type="ARBA" id="ARBA00023239"/>
    </source>
</evidence>
<dbReference type="KEGG" id="sng:SNE_A15450"/>
<dbReference type="OrthoDB" id="9782828at2"/>
<evidence type="ECO:0000256" key="4">
    <source>
        <dbReference type="PIRNR" id="PIRNR001365"/>
    </source>
</evidence>
<dbReference type="PROSITE" id="PS00666">
    <property type="entry name" value="DHDPS_2"/>
    <property type="match status" value="1"/>
</dbReference>
<keyword evidence="8" id="KW-1185">Reference proteome</keyword>
<feature type="active site" description="Proton donor/acceptor" evidence="5">
    <location>
        <position position="137"/>
    </location>
</feature>
<dbReference type="EC" id="4.2.1.52" evidence="7"/>
<sequence length="298" mass="32957">MKCPKKYHGVVVPMISPFTEKGDIDLKAAQKITEHLVVSGTFPFILGTTGEGPSMSSVQRIHLAEAVVGQTNKRVTVYAGIGHLCLNDSIELAKRYFDIGIDVVVSQLPSYYSLSPDGMLRYYEMLATSIPGPLILYNIPLTTHMSIPLKVIDELSHHPKIVGIKDSEGDEKRFEESIALWKDRDDFSHFAGTETLAVKALLLGSDGIVPSTGNIIPKAYRDLYDAACSGDAQTATALWEKTLETSQIYLKNRTLDQSLPALKMIMNLQGFCEEIMLPPLYSSSIEEKAIIKKQLHEN</sequence>
<evidence type="ECO:0000313" key="7">
    <source>
        <dbReference type="EMBL" id="CCB89422.1"/>
    </source>
</evidence>
<evidence type="ECO:0000256" key="6">
    <source>
        <dbReference type="PIRSR" id="PIRSR001365-2"/>
    </source>
</evidence>
<protein>
    <submittedName>
        <fullName evidence="7">Dihydrodipicolinate synthase</fullName>
        <ecNumber evidence="7">4.2.1.52</ecNumber>
    </submittedName>
</protein>
<dbReference type="PANTHER" id="PTHR12128">
    <property type="entry name" value="DIHYDRODIPICOLINATE SYNTHASE"/>
    <property type="match status" value="1"/>
</dbReference>
<dbReference type="SUPFAM" id="SSF51569">
    <property type="entry name" value="Aldolase"/>
    <property type="match status" value="1"/>
</dbReference>
<organism evidence="7 8">
    <name type="scientific">Simkania negevensis (strain ATCC VR-1471 / DSM 27360 / Z)</name>
    <dbReference type="NCBI Taxonomy" id="331113"/>
    <lineage>
        <taxon>Bacteria</taxon>
        <taxon>Pseudomonadati</taxon>
        <taxon>Chlamydiota</taxon>
        <taxon>Chlamydiia</taxon>
        <taxon>Parachlamydiales</taxon>
        <taxon>Simkaniaceae</taxon>
        <taxon>Simkania</taxon>
    </lineage>
</organism>
<dbReference type="Proteomes" id="UP000000496">
    <property type="component" value="Chromosome gsn.131"/>
</dbReference>
<dbReference type="STRING" id="331113.SNE_A15450"/>
<comment type="similarity">
    <text evidence="1 4">Belongs to the DapA family.</text>
</comment>
<name>F8L9A4_SIMNZ</name>
<accession>F8L9A4</accession>